<feature type="compositionally biased region" description="Low complexity" evidence="1">
    <location>
        <begin position="85"/>
        <end position="110"/>
    </location>
</feature>
<dbReference type="OrthoDB" id="3033167at2759"/>
<dbReference type="EMBL" id="KN833013">
    <property type="protein sequence ID" value="KIM78894.1"/>
    <property type="molecule type" value="Genomic_DNA"/>
</dbReference>
<feature type="region of interest" description="Disordered" evidence="1">
    <location>
        <begin position="79"/>
        <end position="121"/>
    </location>
</feature>
<feature type="region of interest" description="Disordered" evidence="1">
    <location>
        <begin position="538"/>
        <end position="618"/>
    </location>
</feature>
<keyword evidence="3" id="KW-1185">Reference proteome</keyword>
<feature type="region of interest" description="Disordered" evidence="1">
    <location>
        <begin position="678"/>
        <end position="712"/>
    </location>
</feature>
<protein>
    <submittedName>
        <fullName evidence="2">Uncharacterized protein</fullName>
    </submittedName>
</protein>
<feature type="compositionally biased region" description="Polar residues" evidence="1">
    <location>
        <begin position="693"/>
        <end position="706"/>
    </location>
</feature>
<proteinExistence type="predicted"/>
<dbReference type="Proteomes" id="UP000054166">
    <property type="component" value="Unassembled WGS sequence"/>
</dbReference>
<organism evidence="2 3">
    <name type="scientific">Piloderma croceum (strain F 1598)</name>
    <dbReference type="NCBI Taxonomy" id="765440"/>
    <lineage>
        <taxon>Eukaryota</taxon>
        <taxon>Fungi</taxon>
        <taxon>Dikarya</taxon>
        <taxon>Basidiomycota</taxon>
        <taxon>Agaricomycotina</taxon>
        <taxon>Agaricomycetes</taxon>
        <taxon>Agaricomycetidae</taxon>
        <taxon>Atheliales</taxon>
        <taxon>Atheliaceae</taxon>
        <taxon>Piloderma</taxon>
    </lineage>
</organism>
<reference evidence="3" key="2">
    <citation type="submission" date="2015-01" db="EMBL/GenBank/DDBJ databases">
        <title>Evolutionary Origins and Diversification of the Mycorrhizal Mutualists.</title>
        <authorList>
            <consortium name="DOE Joint Genome Institute"/>
            <consortium name="Mycorrhizal Genomics Consortium"/>
            <person name="Kohler A."/>
            <person name="Kuo A."/>
            <person name="Nagy L.G."/>
            <person name="Floudas D."/>
            <person name="Copeland A."/>
            <person name="Barry K.W."/>
            <person name="Cichocki N."/>
            <person name="Veneault-Fourrey C."/>
            <person name="LaButti K."/>
            <person name="Lindquist E.A."/>
            <person name="Lipzen A."/>
            <person name="Lundell T."/>
            <person name="Morin E."/>
            <person name="Murat C."/>
            <person name="Riley R."/>
            <person name="Ohm R."/>
            <person name="Sun H."/>
            <person name="Tunlid A."/>
            <person name="Henrissat B."/>
            <person name="Grigoriev I.V."/>
            <person name="Hibbett D.S."/>
            <person name="Martin F."/>
        </authorList>
    </citation>
    <scope>NUCLEOTIDE SEQUENCE [LARGE SCALE GENOMIC DNA]</scope>
    <source>
        <strain evidence="3">F 1598</strain>
    </source>
</reference>
<dbReference type="InParanoid" id="A0A0C3FGD6"/>
<accession>A0A0C3FGD6</accession>
<evidence type="ECO:0000256" key="1">
    <source>
        <dbReference type="SAM" id="MobiDB-lite"/>
    </source>
</evidence>
<dbReference type="HOGENOM" id="CLU_387831_0_0_1"/>
<dbReference type="AlphaFoldDB" id="A0A0C3FGD6"/>
<name>A0A0C3FGD6_PILCF</name>
<sequence length="712" mass="77786">MPGRTRLYSEFIAQDAEADSNVTHISALYHSRLPLARLAEGNIQAPIVRPNFVPLFKRHKTMGLNARFDRMLERVDLTLQDHQPASSTTASSRQGRARARSAGSSSVSSGYDVPKTPVDAYDGLEDGRLGDTFSVIKMKSAIRGKTGTYYRADEGYDGNSDIQVDSDQIIIAHKEPLPDWLAITFSKLDPQNPLRRLVSSSTQPLPEVELSHEEPIFAFSHITHDQNTSAVDNDSLTYQEPRDSALQDWQELNPMDQQSHTNFLLPALSSPDLITNYSAPRMLQPIALPGSDIDLLPLTDIEHIPLPFSTPGPGSTVSLAPSHNNSRPTVSAQAVNLVDQAKSDVWPVFAMPGPLTHLSMDRIASPAFVSTHSPHSIAVCCQPNSEPAEVPASPSSYLLGEDFANNSFSSDLPPLPVNIHELPSSTQLLSIKNPFSMPGPRFHEMHSRPIYFDSPTEDPSDSDPLAPPEGYELDFRWEPFMQIGNAGKTPDEWDSSVDSDQENVENPIAGCFKVRKDTPEPEMTEDQASMMDSDYDRYPVTARHGHFPPYPQGSEDDGKANPSVTPEPTKIETTFAPAPGIFISPLRNKPTPPMVQDNSIDSPPNSPTPAPVTPRNKSTTLLQVSNTMLTVGRSLQTLQPNQAPSRTSTPSLPCSNSVTSRSVNINYGWQVARGASEVGTWPEGEDDSKEQGALSQVSNDSITSWSVEAGGR</sequence>
<gene>
    <name evidence="2" type="ORF">PILCRDRAFT_824013</name>
</gene>
<evidence type="ECO:0000313" key="3">
    <source>
        <dbReference type="Proteomes" id="UP000054166"/>
    </source>
</evidence>
<feature type="region of interest" description="Disordered" evidence="1">
    <location>
        <begin position="638"/>
        <end position="657"/>
    </location>
</feature>
<reference evidence="2 3" key="1">
    <citation type="submission" date="2014-04" db="EMBL/GenBank/DDBJ databases">
        <authorList>
            <consortium name="DOE Joint Genome Institute"/>
            <person name="Kuo A."/>
            <person name="Tarkka M."/>
            <person name="Buscot F."/>
            <person name="Kohler A."/>
            <person name="Nagy L.G."/>
            <person name="Floudas D."/>
            <person name="Copeland A."/>
            <person name="Barry K.W."/>
            <person name="Cichocki N."/>
            <person name="Veneault-Fourrey C."/>
            <person name="LaButti K."/>
            <person name="Lindquist E.A."/>
            <person name="Lipzen A."/>
            <person name="Lundell T."/>
            <person name="Morin E."/>
            <person name="Murat C."/>
            <person name="Sun H."/>
            <person name="Tunlid A."/>
            <person name="Henrissat B."/>
            <person name="Grigoriev I.V."/>
            <person name="Hibbett D.S."/>
            <person name="Martin F."/>
            <person name="Nordberg H.P."/>
            <person name="Cantor M.N."/>
            <person name="Hua S.X."/>
        </authorList>
    </citation>
    <scope>NUCLEOTIDE SEQUENCE [LARGE SCALE GENOMIC DNA]</scope>
    <source>
        <strain evidence="2 3">F 1598</strain>
    </source>
</reference>
<feature type="region of interest" description="Disordered" evidence="1">
    <location>
        <begin position="450"/>
        <end position="470"/>
    </location>
</feature>
<evidence type="ECO:0000313" key="2">
    <source>
        <dbReference type="EMBL" id="KIM78894.1"/>
    </source>
</evidence>